<feature type="transmembrane region" description="Helical" evidence="8">
    <location>
        <begin position="178"/>
        <end position="198"/>
    </location>
</feature>
<evidence type="ECO:0000256" key="7">
    <source>
        <dbReference type="ARBA" id="ARBA00023224"/>
    </source>
</evidence>
<dbReference type="PANTHER" id="PTHR21143">
    <property type="entry name" value="INVERTEBRATE GUSTATORY RECEPTOR"/>
    <property type="match status" value="1"/>
</dbReference>
<dbReference type="Pfam" id="PF08395">
    <property type="entry name" value="7tm_7"/>
    <property type="match status" value="1"/>
</dbReference>
<evidence type="ECO:0000256" key="8">
    <source>
        <dbReference type="RuleBase" id="RU363108"/>
    </source>
</evidence>
<keyword evidence="11" id="KW-1185">Reference proteome</keyword>
<dbReference type="GO" id="GO:0007635">
    <property type="term" value="P:chemosensory behavior"/>
    <property type="evidence" value="ECO:0000318"/>
    <property type="project" value="GO_Central"/>
</dbReference>
<dbReference type="InterPro" id="IPR013604">
    <property type="entry name" value="7TM_chemorcpt"/>
</dbReference>
<comment type="similarity">
    <text evidence="8">Belongs to the insect chemoreceptor superfamily. Gustatory receptor (GR) family.</text>
</comment>
<feature type="transmembrane region" description="Helical" evidence="8">
    <location>
        <begin position="103"/>
        <end position="123"/>
    </location>
</feature>
<evidence type="ECO:0000313" key="9">
    <source>
        <dbReference type="EMBL" id="CAL23146.2"/>
    </source>
</evidence>
<keyword evidence="3 8" id="KW-0812">Transmembrane</keyword>
<keyword evidence="7 8" id="KW-0807">Transducer</keyword>
<feature type="transmembrane region" description="Helical" evidence="8">
    <location>
        <begin position="218"/>
        <end position="237"/>
    </location>
</feature>
<dbReference type="GO" id="GO:0030424">
    <property type="term" value="C:axon"/>
    <property type="evidence" value="ECO:0000318"/>
    <property type="project" value="GO_Central"/>
</dbReference>
<accession>A2AX75</accession>
<reference evidence="10 11" key="3">
    <citation type="journal article" date="2008" name="Nature">
        <title>The genome of the model beetle and pest Tribolium castaneum.</title>
        <authorList>
            <consortium name="Tribolium Genome Sequencing Consortium"/>
            <person name="Richards S."/>
            <person name="Gibbs R.A."/>
            <person name="Weinstock G.M."/>
            <person name="Brown S.J."/>
            <person name="Denell R."/>
            <person name="Beeman R.W."/>
            <person name="Gibbs R."/>
            <person name="Beeman R.W."/>
            <person name="Brown S.J."/>
            <person name="Bucher G."/>
            <person name="Friedrich M."/>
            <person name="Grimmelikhuijzen C.J."/>
            <person name="Klingler M."/>
            <person name="Lorenzen M."/>
            <person name="Richards S."/>
            <person name="Roth S."/>
            <person name="Schroder R."/>
            <person name="Tautz D."/>
            <person name="Zdobnov E.M."/>
            <person name="Muzny D."/>
            <person name="Gibbs R.A."/>
            <person name="Weinstock G.M."/>
            <person name="Attaway T."/>
            <person name="Bell S."/>
            <person name="Buhay C.J."/>
            <person name="Chandrabose M.N."/>
            <person name="Chavez D."/>
            <person name="Clerk-Blankenburg K.P."/>
            <person name="Cree A."/>
            <person name="Dao M."/>
            <person name="Davis C."/>
            <person name="Chacko J."/>
            <person name="Dinh H."/>
            <person name="Dugan-Rocha S."/>
            <person name="Fowler G."/>
            <person name="Garner T.T."/>
            <person name="Garnes J."/>
            <person name="Gnirke A."/>
            <person name="Hawes A."/>
            <person name="Hernandez J."/>
            <person name="Hines S."/>
            <person name="Holder M."/>
            <person name="Hume J."/>
            <person name="Jhangiani S.N."/>
            <person name="Joshi V."/>
            <person name="Khan Z.M."/>
            <person name="Jackson L."/>
            <person name="Kovar C."/>
            <person name="Kowis A."/>
            <person name="Lee S."/>
            <person name="Lewis L.R."/>
            <person name="Margolis J."/>
            <person name="Morgan M."/>
            <person name="Nazareth L.V."/>
            <person name="Nguyen N."/>
            <person name="Okwuonu G."/>
            <person name="Parker D."/>
            <person name="Richards S."/>
            <person name="Ruiz S.J."/>
            <person name="Santibanez J."/>
            <person name="Savard J."/>
            <person name="Scherer S.E."/>
            <person name="Schneider B."/>
            <person name="Sodergren E."/>
            <person name="Tautz D."/>
            <person name="Vattahil S."/>
            <person name="Villasana D."/>
            <person name="White C.S."/>
            <person name="Wright R."/>
            <person name="Park Y."/>
            <person name="Beeman R.W."/>
            <person name="Lord J."/>
            <person name="Oppert B."/>
            <person name="Lorenzen M."/>
            <person name="Brown S."/>
            <person name="Wang L."/>
            <person name="Savard J."/>
            <person name="Tautz D."/>
            <person name="Richards S."/>
            <person name="Weinstock G."/>
            <person name="Gibbs R.A."/>
            <person name="Liu Y."/>
            <person name="Worley K."/>
            <person name="Weinstock G."/>
            <person name="Elsik C.G."/>
            <person name="Reese J.T."/>
            <person name="Elhaik E."/>
            <person name="Landan G."/>
            <person name="Graur D."/>
            <person name="Arensburger P."/>
            <person name="Atkinson P."/>
            <person name="Beeman R.W."/>
            <person name="Beidler J."/>
            <person name="Brown S.J."/>
            <person name="Demuth J.P."/>
            <person name="Drury D.W."/>
            <person name="Du Y.Z."/>
            <person name="Fujiwara H."/>
            <person name="Lorenzen M."/>
            <person name="Maselli V."/>
            <person name="Osanai M."/>
            <person name="Park Y."/>
            <person name="Robertson H.M."/>
            <person name="Tu Z."/>
            <person name="Wang J.J."/>
            <person name="Wang S."/>
            <person name="Richards S."/>
            <person name="Song H."/>
            <person name="Zhang L."/>
            <person name="Sodergren E."/>
            <person name="Werner D."/>
            <person name="Stanke M."/>
            <person name="Morgenstern B."/>
            <person name="Solovyev V."/>
            <person name="Kosarev P."/>
            <person name="Brown G."/>
            <person name="Chen H.C."/>
            <person name="Ermolaeva O."/>
            <person name="Hlavina W."/>
            <person name="Kapustin Y."/>
            <person name="Kiryutin B."/>
            <person name="Kitts P."/>
            <person name="Maglott D."/>
            <person name="Pruitt K."/>
            <person name="Sapojnikov V."/>
            <person name="Souvorov A."/>
            <person name="Mackey A.J."/>
            <person name="Waterhouse R.M."/>
            <person name="Wyder S."/>
            <person name="Zdobnov E.M."/>
            <person name="Zdobnov E.M."/>
            <person name="Wyder S."/>
            <person name="Kriventseva E.V."/>
            <person name="Kadowaki T."/>
            <person name="Bork P."/>
            <person name="Aranda M."/>
            <person name="Bao R."/>
            <person name="Beermann A."/>
            <person name="Berns N."/>
            <person name="Bolognesi R."/>
            <person name="Bonneton F."/>
            <person name="Bopp D."/>
            <person name="Brown S.J."/>
            <person name="Bucher G."/>
            <person name="Butts T."/>
            <person name="Chaumot A."/>
            <person name="Denell R.E."/>
            <person name="Ferrier D.E."/>
            <person name="Friedrich M."/>
            <person name="Gordon C.M."/>
            <person name="Jindra M."/>
            <person name="Klingler M."/>
            <person name="Lan Q."/>
            <person name="Lattorff H.M."/>
            <person name="Laudet V."/>
            <person name="von Levetsow C."/>
            <person name="Liu Z."/>
            <person name="Lutz R."/>
            <person name="Lynch J.A."/>
            <person name="da Fonseca R.N."/>
            <person name="Posnien N."/>
            <person name="Reuter R."/>
            <person name="Roth S."/>
            <person name="Savard J."/>
            <person name="Schinko J.B."/>
            <person name="Schmitt C."/>
            <person name="Schoppmeier M."/>
            <person name="Schroder R."/>
            <person name="Shippy T.D."/>
            <person name="Simonnet F."/>
            <person name="Marques-Souza H."/>
            <person name="Tautz D."/>
            <person name="Tomoyasu Y."/>
            <person name="Trauner J."/>
            <person name="Van der Zee M."/>
            <person name="Vervoort M."/>
            <person name="Wittkopp N."/>
            <person name="Wimmer E.A."/>
            <person name="Yang X."/>
            <person name="Jones A.K."/>
            <person name="Sattelle D.B."/>
            <person name="Ebert P.R."/>
            <person name="Nelson D."/>
            <person name="Scott J.G."/>
            <person name="Beeman R.W."/>
            <person name="Muthukrishnan S."/>
            <person name="Kramer K.J."/>
            <person name="Arakane Y."/>
            <person name="Beeman R.W."/>
            <person name="Zhu Q."/>
            <person name="Hogenkamp D."/>
            <person name="Dixit R."/>
            <person name="Oppert B."/>
            <person name="Jiang H."/>
            <person name="Zou Z."/>
            <person name="Marshall J."/>
            <person name="Elpidina E."/>
            <person name="Vinokurov K."/>
            <person name="Oppert C."/>
            <person name="Zou Z."/>
            <person name="Evans J."/>
            <person name="Lu Z."/>
            <person name="Zhao P."/>
            <person name="Sumathipala N."/>
            <person name="Altincicek B."/>
            <person name="Vilcinskas A."/>
            <person name="Williams M."/>
            <person name="Hultmark D."/>
            <person name="Hetru C."/>
            <person name="Jiang H."/>
            <person name="Grimmelikhuijzen C.J."/>
            <person name="Hauser F."/>
            <person name="Cazzamali G."/>
            <person name="Williamson M."/>
            <person name="Park Y."/>
            <person name="Li B."/>
            <person name="Tanaka Y."/>
            <person name="Predel R."/>
            <person name="Neupert S."/>
            <person name="Schachtner J."/>
            <person name="Verleyen P."/>
            <person name="Raible F."/>
            <person name="Bork P."/>
            <person name="Friedrich M."/>
            <person name="Walden K.K."/>
            <person name="Robertson H.M."/>
            <person name="Angeli S."/>
            <person name="Foret S."/>
            <person name="Bucher G."/>
            <person name="Schuetz S."/>
            <person name="Maleszka R."/>
            <person name="Wimmer E.A."/>
            <person name="Beeman R.W."/>
            <person name="Lorenzen M."/>
            <person name="Tomoyasu Y."/>
            <person name="Miller S.C."/>
            <person name="Grossmann D."/>
            <person name="Bucher G."/>
        </authorList>
    </citation>
    <scope>NUCLEOTIDE SEQUENCE [LARGE SCALE GENOMIC DNA]</scope>
    <source>
        <strain evidence="10 11">Georgia GA2</strain>
    </source>
</reference>
<dbReference type="GO" id="GO:0007165">
    <property type="term" value="P:signal transduction"/>
    <property type="evidence" value="ECO:0007669"/>
    <property type="project" value="UniProtKB-KW"/>
</dbReference>
<dbReference type="Proteomes" id="UP000007266">
    <property type="component" value="Unassembled WGS sequence"/>
</dbReference>
<keyword evidence="4 8" id="KW-1133">Transmembrane helix</keyword>
<dbReference type="STRING" id="7070.A2AX75"/>
<evidence type="ECO:0000256" key="3">
    <source>
        <dbReference type="ARBA" id="ARBA00022692"/>
    </source>
</evidence>
<sequence length="390" mass="44643">MRFLGESPNGIYLYHDGRVKLLEGRRVVDCDDVSSVSQSEAGDEDRFSFTSSMVQSLDGNSSDLENSSEENCVSMSNLKKLKFLLKLGQLLGLAPVKFYVQKFYVVILAFLLTAGAIISLVYQAPVYKELTDIKLVLNILSDVTLWLSNVNSLTLTLKRKKWNLLFKTLTHDEPRKSSLVQLILTQAIFLMFVSYNIYVCQTVSNFEYFQRKILLMIQLYYLYFDVIVISTFLQLFLEHYEVINRQTLDTADVKTLTTVVEKECYKMKVTIDAFNDIFGWSFLLFTLYSSLLLLDYVSCVVALIILILQCGRVRSEVVKILNVLKKIALRRQTTNGDLDELIVTLSAHYFPVFSACDYFTIETKTVLDVLGVTVTYLIVIIQFDDKIVQV</sequence>
<comment type="function">
    <text evidence="8">Gustatory receptor which mediates acceptance or avoidance behavior, depending on its substrates.</text>
</comment>
<dbReference type="EMBL" id="KQ971695">
    <property type="protein sequence ID" value="EFA13559.1"/>
    <property type="molecule type" value="Genomic_DNA"/>
</dbReference>
<evidence type="ECO:0000313" key="11">
    <source>
        <dbReference type="Proteomes" id="UP000007266"/>
    </source>
</evidence>
<dbReference type="GO" id="GO:0043025">
    <property type="term" value="C:neuronal cell body"/>
    <property type="evidence" value="ECO:0000318"/>
    <property type="project" value="GO_Central"/>
</dbReference>
<proteinExistence type="inferred from homology"/>
<dbReference type="PANTHER" id="PTHR21143:SF104">
    <property type="entry name" value="GUSTATORY RECEPTOR 8A-RELATED"/>
    <property type="match status" value="1"/>
</dbReference>
<organism evidence="9">
    <name type="scientific">Tribolium castaneum</name>
    <name type="common">Red flour beetle</name>
    <dbReference type="NCBI Taxonomy" id="7070"/>
    <lineage>
        <taxon>Eukaryota</taxon>
        <taxon>Metazoa</taxon>
        <taxon>Ecdysozoa</taxon>
        <taxon>Arthropoda</taxon>
        <taxon>Hexapoda</taxon>
        <taxon>Insecta</taxon>
        <taxon>Pterygota</taxon>
        <taxon>Neoptera</taxon>
        <taxon>Endopterygota</taxon>
        <taxon>Coleoptera</taxon>
        <taxon>Polyphaga</taxon>
        <taxon>Cucujiformia</taxon>
        <taxon>Tenebrionidae</taxon>
        <taxon>Tenebrionidae incertae sedis</taxon>
        <taxon>Tribolium</taxon>
    </lineage>
</organism>
<reference evidence="10 11" key="4">
    <citation type="journal article" date="2010" name="Nucleic Acids Res.">
        <title>BeetleBase in 2010: revisions to provide comprehensive genomic information for Tribolium castaneum.</title>
        <authorList>
            <person name="Kim H.S."/>
            <person name="Murphy T."/>
            <person name="Xia J."/>
            <person name="Caragea D."/>
            <person name="Park Y."/>
            <person name="Beeman R.W."/>
            <person name="Lorenzen M.D."/>
            <person name="Butcher S."/>
            <person name="Manak J.R."/>
            <person name="Brown S.J."/>
        </authorList>
    </citation>
    <scope>NUCLEOTIDE SEQUENCE [LARGE SCALE GENOMIC DNA]</scope>
    <source>
        <strain evidence="10 11">Georgia GA2</strain>
    </source>
</reference>
<keyword evidence="6 8" id="KW-0675">Receptor</keyword>
<protein>
    <recommendedName>
        <fullName evidence="8">Gustatory receptor</fullName>
    </recommendedName>
</protein>
<dbReference type="HOGENOM" id="CLU_708511_0_0_1"/>
<dbReference type="AlphaFoldDB" id="A2AX75"/>
<dbReference type="GO" id="GO:0005886">
    <property type="term" value="C:plasma membrane"/>
    <property type="evidence" value="ECO:0007669"/>
    <property type="project" value="UniProtKB-SubCell"/>
</dbReference>
<comment type="caution">
    <text evidence="8">Lacks conserved residue(s) required for the propagation of feature annotation.</text>
</comment>
<evidence type="ECO:0000256" key="5">
    <source>
        <dbReference type="ARBA" id="ARBA00023136"/>
    </source>
</evidence>
<dbReference type="GO" id="GO:0050909">
    <property type="term" value="P:sensory perception of taste"/>
    <property type="evidence" value="ECO:0007669"/>
    <property type="project" value="InterPro"/>
</dbReference>
<evidence type="ECO:0000313" key="10">
    <source>
        <dbReference type="EMBL" id="EFA13559.1"/>
    </source>
</evidence>
<gene>
    <name evidence="9" type="primary">gr13</name>
    <name evidence="10" type="synonym">GLEAN_10739</name>
    <name evidence="10" type="ORF">TcasGA2_TC010739</name>
</gene>
<reference evidence="9" key="1">
    <citation type="submission" date="2006-07" db="EMBL/GenBank/DDBJ databases">
        <authorList>
            <person name="Abdel-latief M."/>
        </authorList>
    </citation>
    <scope>NUCLEOTIDE SEQUENCE</scope>
</reference>
<reference evidence="9" key="2">
    <citation type="journal article" date="2007" name="PLoS ONE">
        <title>A Family of Chemoreceptors in Tribolium castaneum (Tenebrionidae: Coleoptera).</title>
        <authorList>
            <person name="Abdel-Latief M."/>
        </authorList>
    </citation>
    <scope>NUCLEOTIDE SEQUENCE</scope>
</reference>
<dbReference type="GO" id="GO:0008049">
    <property type="term" value="P:male courtship behavior"/>
    <property type="evidence" value="ECO:0000318"/>
    <property type="project" value="GO_Central"/>
</dbReference>
<reference evidence="10" key="5">
    <citation type="submission" date="2014-11" db="EMBL/GenBank/DDBJ databases">
        <title>Tools and pipelines for BioNano data: molecule assembly pipeline and FASTA super scaffolding tool.</title>
        <authorList>
            <person name="Shelton J.M."/>
            <person name="Herndon N."/>
            <person name="Coleman C."/>
            <person name="Lu N."/>
            <person name="Brown S.J."/>
        </authorList>
    </citation>
    <scope>NUCLEOTIDE SEQUENCE</scope>
    <source>
        <strain evidence="10">Georgia GA2</strain>
    </source>
</reference>
<evidence type="ECO:0000256" key="6">
    <source>
        <dbReference type="ARBA" id="ARBA00023170"/>
    </source>
</evidence>
<evidence type="ECO:0000256" key="2">
    <source>
        <dbReference type="ARBA" id="ARBA00022475"/>
    </source>
</evidence>
<name>A2AX75_TRICA</name>
<dbReference type="InParanoid" id="A2AX75"/>
<dbReference type="EMBL" id="AM292334">
    <property type="protein sequence ID" value="CAL23146.2"/>
    <property type="molecule type" value="Genomic_DNA"/>
</dbReference>
<feature type="transmembrane region" description="Helical" evidence="8">
    <location>
        <begin position="135"/>
        <end position="157"/>
    </location>
</feature>
<evidence type="ECO:0000256" key="4">
    <source>
        <dbReference type="ARBA" id="ARBA00022989"/>
    </source>
</evidence>
<dbReference type="GO" id="GO:0030425">
    <property type="term" value="C:dendrite"/>
    <property type="evidence" value="ECO:0000318"/>
    <property type="project" value="GO_Central"/>
</dbReference>
<evidence type="ECO:0000256" key="1">
    <source>
        <dbReference type="ARBA" id="ARBA00004651"/>
    </source>
</evidence>
<keyword evidence="5 8" id="KW-0472">Membrane</keyword>
<keyword evidence="2 8" id="KW-1003">Cell membrane</keyword>
<comment type="subcellular location">
    <subcellularLocation>
        <location evidence="1 8">Cell membrane</location>
        <topology evidence="1 8">Multi-pass membrane protein</topology>
    </subcellularLocation>
</comment>
<feature type="transmembrane region" description="Helical" evidence="8">
    <location>
        <begin position="277"/>
        <end position="308"/>
    </location>
</feature>